<dbReference type="PANTHER" id="PTHR10492">
    <property type="match status" value="1"/>
</dbReference>
<proteinExistence type="predicted"/>
<evidence type="ECO:0000313" key="1">
    <source>
        <dbReference type="EMBL" id="KAJ0218333.1"/>
    </source>
</evidence>
<evidence type="ECO:0008006" key="3">
    <source>
        <dbReference type="Google" id="ProtNLM"/>
    </source>
</evidence>
<organism evidence="1 2">
    <name type="scientific">Lactuca sativa</name>
    <name type="common">Garden lettuce</name>
    <dbReference type="NCBI Taxonomy" id="4236"/>
    <lineage>
        <taxon>Eukaryota</taxon>
        <taxon>Viridiplantae</taxon>
        <taxon>Streptophyta</taxon>
        <taxon>Embryophyta</taxon>
        <taxon>Tracheophyta</taxon>
        <taxon>Spermatophyta</taxon>
        <taxon>Magnoliopsida</taxon>
        <taxon>eudicotyledons</taxon>
        <taxon>Gunneridae</taxon>
        <taxon>Pentapetalae</taxon>
        <taxon>asterids</taxon>
        <taxon>campanulids</taxon>
        <taxon>Asterales</taxon>
        <taxon>Asteraceae</taxon>
        <taxon>Cichorioideae</taxon>
        <taxon>Cichorieae</taxon>
        <taxon>Lactucinae</taxon>
        <taxon>Lactuca</taxon>
    </lineage>
</organism>
<evidence type="ECO:0000313" key="2">
    <source>
        <dbReference type="Proteomes" id="UP000235145"/>
    </source>
</evidence>
<name>A0A9R1W9I8_LACSA</name>
<dbReference type="Proteomes" id="UP000235145">
    <property type="component" value="Unassembled WGS sequence"/>
</dbReference>
<gene>
    <name evidence="1" type="ORF">LSAT_V11C300112010</name>
</gene>
<reference evidence="1 2" key="1">
    <citation type="journal article" date="2017" name="Nat. Commun.">
        <title>Genome assembly with in vitro proximity ligation data and whole-genome triplication in lettuce.</title>
        <authorList>
            <person name="Reyes-Chin-Wo S."/>
            <person name="Wang Z."/>
            <person name="Yang X."/>
            <person name="Kozik A."/>
            <person name="Arikit S."/>
            <person name="Song C."/>
            <person name="Xia L."/>
            <person name="Froenicke L."/>
            <person name="Lavelle D.O."/>
            <person name="Truco M.J."/>
            <person name="Xia R."/>
            <person name="Zhu S."/>
            <person name="Xu C."/>
            <person name="Xu H."/>
            <person name="Xu X."/>
            <person name="Cox K."/>
            <person name="Korf I."/>
            <person name="Meyers B.C."/>
            <person name="Michelmore R.W."/>
        </authorList>
    </citation>
    <scope>NUCLEOTIDE SEQUENCE [LARGE SCALE GENOMIC DNA]</scope>
    <source>
        <strain evidence="2">cv. Salinas</strain>
        <tissue evidence="1">Seedlings</tissue>
    </source>
</reference>
<comment type="caution">
    <text evidence="1">The sequence shown here is derived from an EMBL/GenBank/DDBJ whole genome shotgun (WGS) entry which is preliminary data.</text>
</comment>
<keyword evidence="2" id="KW-1185">Reference proteome</keyword>
<sequence>MLIDLYTIEFQKRGLPHCHTLLWVNSSSKIRHAEDVDRYITVELPDPVAEPALYRTITACMIHGPCGPLNEKAPCMKDGKCKKHFPKPFLESTFFDSDGYVCYKRSSAAKHITPRGIPIDNV</sequence>
<dbReference type="EMBL" id="NBSK02000003">
    <property type="protein sequence ID" value="KAJ0218333.1"/>
    <property type="molecule type" value="Genomic_DNA"/>
</dbReference>
<dbReference type="PANTHER" id="PTHR10492:SF96">
    <property type="entry name" value="ATP-DEPENDENT DNA HELICASE"/>
    <property type="match status" value="1"/>
</dbReference>
<accession>A0A9R1W9I8</accession>
<protein>
    <recommendedName>
        <fullName evidence="3">Helitron helicase-like domain-containing protein</fullName>
    </recommendedName>
</protein>
<dbReference type="AlphaFoldDB" id="A0A9R1W9I8"/>